<evidence type="ECO:0000256" key="5">
    <source>
        <dbReference type="ARBA" id="ARBA00048763"/>
    </source>
</evidence>
<dbReference type="Proteomes" id="UP000095280">
    <property type="component" value="Unplaced"/>
</dbReference>
<dbReference type="Gene3D" id="3.40.50.150">
    <property type="entry name" value="Vaccinia Virus protein VP39"/>
    <property type="match status" value="1"/>
</dbReference>
<feature type="region of interest" description="Disordered" evidence="8">
    <location>
        <begin position="155"/>
        <end position="227"/>
    </location>
</feature>
<evidence type="ECO:0000256" key="2">
    <source>
        <dbReference type="ARBA" id="ARBA00025783"/>
    </source>
</evidence>
<proteinExistence type="inferred from homology"/>
<evidence type="ECO:0000256" key="6">
    <source>
        <dbReference type="ARBA" id="ARBA00049075"/>
    </source>
</evidence>
<dbReference type="InterPro" id="IPR019012">
    <property type="entry name" value="RNA_cap_Gua-N2-MeTrfase"/>
</dbReference>
<reference evidence="10 11" key="1">
    <citation type="submission" date="2016-11" db="UniProtKB">
        <authorList>
            <consortium name="WormBaseParasite"/>
        </authorList>
    </citation>
    <scope>IDENTIFICATION</scope>
</reference>
<dbReference type="WBParaSite" id="maker-uti_cns_0001688-snap-gene-0.12-mRNA-1">
    <property type="protein sequence ID" value="maker-uti_cns_0001688-snap-gene-0.12-mRNA-1"/>
    <property type="gene ID" value="maker-uti_cns_0001688-snap-gene-0.12"/>
</dbReference>
<accession>A0A1I8G2N5</accession>
<dbReference type="AlphaFoldDB" id="A0A1I8G2N5"/>
<evidence type="ECO:0000256" key="1">
    <source>
        <dbReference type="ARBA" id="ARBA00018517"/>
    </source>
</evidence>
<organism evidence="9 10">
    <name type="scientific">Macrostomum lignano</name>
    <dbReference type="NCBI Taxonomy" id="282301"/>
    <lineage>
        <taxon>Eukaryota</taxon>
        <taxon>Metazoa</taxon>
        <taxon>Spiralia</taxon>
        <taxon>Lophotrochozoa</taxon>
        <taxon>Platyhelminthes</taxon>
        <taxon>Rhabditophora</taxon>
        <taxon>Macrostomorpha</taxon>
        <taxon>Macrostomida</taxon>
        <taxon>Macrostomidae</taxon>
        <taxon>Macrostomum</taxon>
    </lineage>
</organism>
<evidence type="ECO:0000256" key="8">
    <source>
        <dbReference type="SAM" id="MobiDB-lite"/>
    </source>
</evidence>
<dbReference type="CDD" id="cd02440">
    <property type="entry name" value="AdoMet_MTases"/>
    <property type="match status" value="1"/>
</dbReference>
<dbReference type="GO" id="GO:0071164">
    <property type="term" value="F:RNA cap trimethylguanosine synthase activity"/>
    <property type="evidence" value="ECO:0007669"/>
    <property type="project" value="TreeGrafter"/>
</dbReference>
<feature type="region of interest" description="Disordered" evidence="8">
    <location>
        <begin position="109"/>
        <end position="132"/>
    </location>
</feature>
<comment type="catalytic activity">
    <reaction evidence="3">
        <text>a 5'-end (N(2),N(7)-dimethyl 5'-triphosphoguanosine)-ribonucleoside in snoRNA + S-adenosyl-L-methionine = a 5'-end (N(2),N(2),N(7)-trimethyl 5'-triphosphoguanosine)-ribonucleoside in snoRNA + S-adenosyl-L-homocysteine + H(+)</text>
        <dbReference type="Rhea" id="RHEA:78507"/>
        <dbReference type="Rhea" id="RHEA-COMP:19088"/>
        <dbReference type="Rhea" id="RHEA-COMP:19090"/>
        <dbReference type="ChEBI" id="CHEBI:15378"/>
        <dbReference type="ChEBI" id="CHEBI:57856"/>
        <dbReference type="ChEBI" id="CHEBI:59789"/>
        <dbReference type="ChEBI" id="CHEBI:167623"/>
        <dbReference type="ChEBI" id="CHEBI:172880"/>
    </reaction>
    <physiologicalReaction direction="left-to-right" evidence="3">
        <dbReference type="Rhea" id="RHEA:78508"/>
    </physiologicalReaction>
</comment>
<evidence type="ECO:0000256" key="4">
    <source>
        <dbReference type="ARBA" id="ARBA00048740"/>
    </source>
</evidence>
<comment type="similarity">
    <text evidence="2">Belongs to the methyltransferase superfamily. Trimethylguanosine synthase family.</text>
</comment>
<protein>
    <recommendedName>
        <fullName evidence="1">Trimethylguanosine synthase</fullName>
    </recommendedName>
    <alternativeName>
        <fullName evidence="7">Cap-specific guanine-N(2) methyltransferase</fullName>
    </alternativeName>
</protein>
<dbReference type="PANTHER" id="PTHR14741:SF32">
    <property type="entry name" value="TRIMETHYLGUANOSINE SYNTHASE"/>
    <property type="match status" value="1"/>
</dbReference>
<dbReference type="PANTHER" id="PTHR14741">
    <property type="entry name" value="S-ADENOSYLMETHIONINE-DEPENDENT METHYLTRANSFERASE RELATED"/>
    <property type="match status" value="1"/>
</dbReference>
<comment type="catalytic activity">
    <reaction evidence="4">
        <text>a 5'-end (N(7)-methyl 5'-triphosphoguanosine)-ribonucleoside in snoRNA + S-adenosyl-L-methionine = a 5'-end (N(2),N(7)-dimethyl 5'-triphosphoguanosine)-ribonucleoside in snoRNA + S-adenosyl-L-homocysteine + H(+)</text>
        <dbReference type="Rhea" id="RHEA:78475"/>
        <dbReference type="Rhea" id="RHEA-COMP:19086"/>
        <dbReference type="Rhea" id="RHEA-COMP:19088"/>
        <dbReference type="ChEBI" id="CHEBI:15378"/>
        <dbReference type="ChEBI" id="CHEBI:57856"/>
        <dbReference type="ChEBI" id="CHEBI:59789"/>
        <dbReference type="ChEBI" id="CHEBI:156461"/>
        <dbReference type="ChEBI" id="CHEBI:172880"/>
    </reaction>
    <physiologicalReaction direction="left-to-right" evidence="4">
        <dbReference type="Rhea" id="RHEA:78476"/>
    </physiologicalReaction>
</comment>
<keyword evidence="9" id="KW-1185">Reference proteome</keyword>
<evidence type="ECO:0000313" key="9">
    <source>
        <dbReference type="Proteomes" id="UP000095280"/>
    </source>
</evidence>
<sequence length="619" mass="69665">MFSDNEAQEFTAQHWKRLAHLAVTYKQSGDDNPLRAFLTRAFITDGKIYDGKFHKEKQNEECQVEVGKKYDDSLNPDESDAQPVVMAAVPADAVSDRLAELCISADSGTACDGEEETRTTEKEIGTSTNSEMNKEACEVMSPEDEERMMAMLGLPTNFAVRQRRQRRDGGDSSRKPGKRPMQHQDRDAPLMEPEKNILETADESPKRRKSIPEVVSEDFKEDANEEQVYHGPHWPDYEWIAGEFERYWNANRDRCIWLAWVRRFGAYMTEESWSGMPASLRENEEFLQLLREQQGSNSSSAGLPVQDWDLEWQRNSETAYWAEILRFVSRYRPGSGAKQSALRLAKRLGFVYKAHLDQDHVSASNYQLLPAGETAAHLSYKDYKAIERDAETEAAEAKTALQDPILNKYWNQRYRFFDKFDDGIQLDREAWFSVTPQRIARHQAERLKCPGILIDAFCGAGGNVIQFAQLSGHVIAIDIDPSRLAMAEHNAGVYGVLNNISFLCEDFFDAVPRLGAIADAIFLSPPWGGPSYLDKDVFDLDEPVLSGGRSVADCVRSALAHCASVAIYLPRNVDLGQLTRLLAGCRAGIVEVEQNMLNGRLKAITVYTGGLVDAVTADY</sequence>
<feature type="compositionally biased region" description="Basic and acidic residues" evidence="8">
    <location>
        <begin position="182"/>
        <end position="197"/>
    </location>
</feature>
<dbReference type="InterPro" id="IPR029063">
    <property type="entry name" value="SAM-dependent_MTases_sf"/>
</dbReference>
<dbReference type="WBParaSite" id="maker-uti_cns_0000719-snap-gene-0.2-mRNA-1">
    <property type="protein sequence ID" value="maker-uti_cns_0000719-snap-gene-0.2-mRNA-1"/>
    <property type="gene ID" value="maker-uti_cns_0000719-snap-gene-0.2"/>
</dbReference>
<dbReference type="GO" id="GO:0005634">
    <property type="term" value="C:nucleus"/>
    <property type="evidence" value="ECO:0007669"/>
    <property type="project" value="TreeGrafter"/>
</dbReference>
<dbReference type="SUPFAM" id="SSF53335">
    <property type="entry name" value="S-adenosyl-L-methionine-dependent methyltransferases"/>
    <property type="match status" value="1"/>
</dbReference>
<evidence type="ECO:0000313" key="11">
    <source>
        <dbReference type="WBParaSite" id="maker-uti_cns_0001688-snap-gene-0.12-mRNA-1"/>
    </source>
</evidence>
<evidence type="ECO:0000256" key="7">
    <source>
        <dbReference type="ARBA" id="ARBA00049790"/>
    </source>
</evidence>
<evidence type="ECO:0000313" key="10">
    <source>
        <dbReference type="WBParaSite" id="maker-uti_cns_0000719-snap-gene-0.2-mRNA-1"/>
    </source>
</evidence>
<dbReference type="Pfam" id="PF09445">
    <property type="entry name" value="Methyltransf_15"/>
    <property type="match status" value="1"/>
</dbReference>
<comment type="catalytic activity">
    <reaction evidence="6">
        <text>a 5'-end (N(7)-methyl 5'-triphosphoguanosine)-ribonucleoside in snRNA + S-adenosyl-L-methionine = a 5'-end (N(2),N(7)-dimethyl 5'-triphosphoguanosine)-ribonucleoside in snRNA + S-adenosyl-L-homocysteine + H(+)</text>
        <dbReference type="Rhea" id="RHEA:78471"/>
        <dbReference type="Rhea" id="RHEA-COMP:19085"/>
        <dbReference type="Rhea" id="RHEA-COMP:19087"/>
        <dbReference type="ChEBI" id="CHEBI:15378"/>
        <dbReference type="ChEBI" id="CHEBI:57856"/>
        <dbReference type="ChEBI" id="CHEBI:59789"/>
        <dbReference type="ChEBI" id="CHEBI:156461"/>
        <dbReference type="ChEBI" id="CHEBI:172880"/>
    </reaction>
    <physiologicalReaction direction="left-to-right" evidence="6">
        <dbReference type="Rhea" id="RHEA:78472"/>
    </physiologicalReaction>
</comment>
<comment type="catalytic activity">
    <reaction evidence="5">
        <text>a 5'-end (N(2),N(7)-dimethyl 5'-triphosphoguanosine)-ribonucleoside in snRNA + S-adenosyl-L-methionine = a 5'-end (N(2),N(2),N(7)-trimethyl 5'-triphosphoguanosine)-ribonucleoside in snRNA + S-adenosyl-L-homocysteine + H(+)</text>
        <dbReference type="Rhea" id="RHEA:78479"/>
        <dbReference type="Rhea" id="RHEA-COMP:19087"/>
        <dbReference type="Rhea" id="RHEA-COMP:19089"/>
        <dbReference type="ChEBI" id="CHEBI:15378"/>
        <dbReference type="ChEBI" id="CHEBI:57856"/>
        <dbReference type="ChEBI" id="CHEBI:59789"/>
        <dbReference type="ChEBI" id="CHEBI:167623"/>
        <dbReference type="ChEBI" id="CHEBI:172880"/>
    </reaction>
    <physiologicalReaction direction="left-to-right" evidence="5">
        <dbReference type="Rhea" id="RHEA:78480"/>
    </physiologicalReaction>
</comment>
<evidence type="ECO:0000256" key="3">
    <source>
        <dbReference type="ARBA" id="ARBA00047418"/>
    </source>
</evidence>
<name>A0A1I8G2N5_9PLAT</name>